<dbReference type="EMBL" id="CAJNOQ010028433">
    <property type="protein sequence ID" value="CAF1561546.1"/>
    <property type="molecule type" value="Genomic_DNA"/>
</dbReference>
<dbReference type="OrthoDB" id="3246549at2759"/>
<dbReference type="AlphaFoldDB" id="A0A815XTA3"/>
<keyword evidence="3" id="KW-1185">Reference proteome</keyword>
<name>A0A815XTA3_9BILA</name>
<evidence type="ECO:0000313" key="3">
    <source>
        <dbReference type="Proteomes" id="UP000663829"/>
    </source>
</evidence>
<dbReference type="Proteomes" id="UP000681722">
    <property type="component" value="Unassembled WGS sequence"/>
</dbReference>
<organism evidence="1 3">
    <name type="scientific">Didymodactylos carnosus</name>
    <dbReference type="NCBI Taxonomy" id="1234261"/>
    <lineage>
        <taxon>Eukaryota</taxon>
        <taxon>Metazoa</taxon>
        <taxon>Spiralia</taxon>
        <taxon>Gnathifera</taxon>
        <taxon>Rotifera</taxon>
        <taxon>Eurotatoria</taxon>
        <taxon>Bdelloidea</taxon>
        <taxon>Philodinida</taxon>
        <taxon>Philodinidae</taxon>
        <taxon>Didymodactylos</taxon>
    </lineage>
</organism>
<comment type="caution">
    <text evidence="1">The sequence shown here is derived from an EMBL/GenBank/DDBJ whole genome shotgun (WGS) entry which is preliminary data.</text>
</comment>
<dbReference type="EMBL" id="CAJOBC010094196">
    <property type="protein sequence ID" value="CAF4423121.1"/>
    <property type="molecule type" value="Genomic_DNA"/>
</dbReference>
<reference evidence="1" key="1">
    <citation type="submission" date="2021-02" db="EMBL/GenBank/DDBJ databases">
        <authorList>
            <person name="Nowell W R."/>
        </authorList>
    </citation>
    <scope>NUCLEOTIDE SEQUENCE</scope>
</reference>
<sequence length="124" mass="14103">FPSSSAVQLLIDSGGIDVNAVDSRKNSPLHLIASYDQIIENTDERFLTIQLIIKLFNDTGCHSDLPNEDGNTPIQCAHSDIIKIFMKSRQRLSLKCLMAKMIKNSEIDYYQHLPERLCIFVELH</sequence>
<evidence type="ECO:0000313" key="2">
    <source>
        <dbReference type="EMBL" id="CAF4423121.1"/>
    </source>
</evidence>
<proteinExistence type="predicted"/>
<gene>
    <name evidence="1" type="ORF">GPM918_LOCUS39796</name>
    <name evidence="2" type="ORF">SRO942_LOCUS40703</name>
</gene>
<feature type="non-terminal residue" evidence="1">
    <location>
        <position position="1"/>
    </location>
</feature>
<evidence type="ECO:0000313" key="1">
    <source>
        <dbReference type="EMBL" id="CAF1561546.1"/>
    </source>
</evidence>
<dbReference type="Gene3D" id="1.25.40.20">
    <property type="entry name" value="Ankyrin repeat-containing domain"/>
    <property type="match status" value="1"/>
</dbReference>
<dbReference type="SUPFAM" id="SSF48403">
    <property type="entry name" value="Ankyrin repeat"/>
    <property type="match status" value="1"/>
</dbReference>
<dbReference type="Proteomes" id="UP000663829">
    <property type="component" value="Unassembled WGS sequence"/>
</dbReference>
<dbReference type="InterPro" id="IPR036770">
    <property type="entry name" value="Ankyrin_rpt-contain_sf"/>
</dbReference>
<protein>
    <submittedName>
        <fullName evidence="1">Uncharacterized protein</fullName>
    </submittedName>
</protein>
<accession>A0A815XTA3</accession>